<feature type="compositionally biased region" description="Low complexity" evidence="1">
    <location>
        <begin position="288"/>
        <end position="308"/>
    </location>
</feature>
<keyword evidence="3" id="KW-1185">Reference proteome</keyword>
<evidence type="ECO:0000313" key="2">
    <source>
        <dbReference type="EMBL" id="GJD97890.1"/>
    </source>
</evidence>
<gene>
    <name evidence="2" type="ORF">OCOJLMKI_5129</name>
</gene>
<feature type="compositionally biased region" description="Gly residues" evidence="1">
    <location>
        <begin position="376"/>
        <end position="408"/>
    </location>
</feature>
<accession>A0ABQ4S890</accession>
<name>A0ABQ4S890_9HYPH</name>
<feature type="region of interest" description="Disordered" evidence="1">
    <location>
        <begin position="278"/>
        <end position="345"/>
    </location>
</feature>
<evidence type="ECO:0008006" key="4">
    <source>
        <dbReference type="Google" id="ProtNLM"/>
    </source>
</evidence>
<organism evidence="2 3">
    <name type="scientific">Methylobacterium iners</name>
    <dbReference type="NCBI Taxonomy" id="418707"/>
    <lineage>
        <taxon>Bacteria</taxon>
        <taxon>Pseudomonadati</taxon>
        <taxon>Pseudomonadota</taxon>
        <taxon>Alphaproteobacteria</taxon>
        <taxon>Hyphomicrobiales</taxon>
        <taxon>Methylobacteriaceae</taxon>
        <taxon>Methylobacterium</taxon>
    </lineage>
</organism>
<feature type="compositionally biased region" description="Gly residues" evidence="1">
    <location>
        <begin position="309"/>
        <end position="344"/>
    </location>
</feature>
<protein>
    <recommendedName>
        <fullName evidence="4">Ig-like domain-containing protein</fullName>
    </recommendedName>
</protein>
<evidence type="ECO:0000313" key="3">
    <source>
        <dbReference type="Proteomes" id="UP001055125"/>
    </source>
</evidence>
<reference evidence="2" key="2">
    <citation type="submission" date="2021-08" db="EMBL/GenBank/DDBJ databases">
        <authorList>
            <person name="Tani A."/>
            <person name="Ola A."/>
            <person name="Ogura Y."/>
            <person name="Katsura K."/>
            <person name="Hayashi T."/>
        </authorList>
    </citation>
    <scope>NUCLEOTIDE SEQUENCE</scope>
    <source>
        <strain evidence="2">DSM 19015</strain>
    </source>
</reference>
<comment type="caution">
    <text evidence="2">The sequence shown here is derived from an EMBL/GenBank/DDBJ whole genome shotgun (WGS) entry which is preliminary data.</text>
</comment>
<proteinExistence type="predicted"/>
<dbReference type="EMBL" id="BPQP01000123">
    <property type="protein sequence ID" value="GJD97890.1"/>
    <property type="molecule type" value="Genomic_DNA"/>
</dbReference>
<reference evidence="2" key="1">
    <citation type="journal article" date="2021" name="Front. Microbiol.">
        <title>Comprehensive Comparative Genomics and Phenotyping of Methylobacterium Species.</title>
        <authorList>
            <person name="Alessa O."/>
            <person name="Ogura Y."/>
            <person name="Fujitani Y."/>
            <person name="Takami H."/>
            <person name="Hayashi T."/>
            <person name="Sahin N."/>
            <person name="Tani A."/>
        </authorList>
    </citation>
    <scope>NUCLEOTIDE SEQUENCE</scope>
    <source>
        <strain evidence="2">DSM 19015</strain>
    </source>
</reference>
<evidence type="ECO:0000256" key="1">
    <source>
        <dbReference type="SAM" id="MobiDB-lite"/>
    </source>
</evidence>
<sequence>MTVRQTRGASSSNQSSTAWQCSFKFSSHDEAIKAGLDVDTIVYGAPLKVGGKFEKSVVDRWKEDNCSRNSQNASFEGATYNYLREVAPGAMTAFAKCIESLGGSSALNCSVNREPGAVTVKWKRTDGEETSAAPTLKRLMVVNGTCSPGIPVGTVINEGGVGSPCIPEPSKDLMVMIETSRGICSPLAAYPKKIFSIAGTISMDGDRSISSDVVEFSPDSKIITNGNALTIAASEIKLNSQSSILSFASKLPSGAPGTPGDDGGTLIIRADRITGGDLRIDLSGQDGLPGAAGSQGASGSPGRNAKGRGLQGIRGCGGGHDATHGGPGGAGGDGSPGGAAGNGGTVVVQISGEDRETSLSHLSIAGRDGRTLPGTPGAGGAPGAGGPGGPGGAGDGGNDGCGGRGGKPGGPPGPQGLAGENGLSGKAGSISLN</sequence>
<dbReference type="Proteomes" id="UP001055125">
    <property type="component" value="Unassembled WGS sequence"/>
</dbReference>
<feature type="region of interest" description="Disordered" evidence="1">
    <location>
        <begin position="365"/>
        <end position="433"/>
    </location>
</feature>